<dbReference type="GO" id="GO:0103023">
    <property type="term" value="F:ITPase activity"/>
    <property type="evidence" value="ECO:0007669"/>
    <property type="project" value="UniProtKB-EC"/>
</dbReference>
<sequence length="252" mass="25704">MVYMYQPTATAITIIIASSIASSIDVRPFISALSSSIYKYCVAPRRTNGGGLGAAILFKGGASPPVIVAVASRNPNKLRAVVAAYRMFGIRATAVPVDRPPGLPQQPVGLGEVVRGAVERARRALSAVRGAAHGVGIEAGAVEAGGLYLDVTVAAIADASGLVTLGVGPGFQVPSVFLGGVLSGVELGALAESFFGRPAVGYREGLVGLLSGGRVTRLDLNAAAVAMALLPRLPRNSRLYGQTTTPNALQKA</sequence>
<reference evidence="12 13" key="1">
    <citation type="journal article" date="2011" name="J. Bacteriol.">
        <title>Complete genome sequence of the thermoacidophilic crenarchaeon Thermoproteus uzoniensis 768-20.</title>
        <authorList>
            <person name="Mardanov A.V."/>
            <person name="Gumerov V.M."/>
            <person name="Beletsky A.V."/>
            <person name="Prokofeva M.I."/>
            <person name="Bonch-Osmolovskaya E.A."/>
            <person name="Ravin N.V."/>
            <person name="Skryabin K.G."/>
        </authorList>
    </citation>
    <scope>NUCLEOTIDE SEQUENCE [LARGE SCALE GENOMIC DNA]</scope>
    <source>
        <strain evidence="12 13">768-20</strain>
    </source>
</reference>
<dbReference type="GO" id="GO:0000166">
    <property type="term" value="F:nucleotide binding"/>
    <property type="evidence" value="ECO:0007669"/>
    <property type="project" value="UniProtKB-KW"/>
</dbReference>
<dbReference type="PANTHER" id="PTHR34699:SF2">
    <property type="entry name" value="NON-CANONICAL PURINE NTP PHOSPHATASE_PRRC1 DOMAIN-CONTAINING PROTEIN"/>
    <property type="match status" value="1"/>
</dbReference>
<dbReference type="AlphaFoldDB" id="F2L662"/>
<dbReference type="GO" id="GO:0046872">
    <property type="term" value="F:metal ion binding"/>
    <property type="evidence" value="ECO:0007669"/>
    <property type="project" value="UniProtKB-KW"/>
</dbReference>
<evidence type="ECO:0000256" key="1">
    <source>
        <dbReference type="ARBA" id="ARBA00001936"/>
    </source>
</evidence>
<keyword evidence="7 10" id="KW-0464">Manganese</keyword>
<accession>F2L662</accession>
<dbReference type="KEGG" id="tuz:TUZN_2223"/>
<name>F2L662_THEU7</name>
<dbReference type="EMBL" id="CP002590">
    <property type="protein sequence ID" value="AEA13678.1"/>
    <property type="molecule type" value="Genomic_DNA"/>
</dbReference>
<evidence type="ECO:0000256" key="3">
    <source>
        <dbReference type="ARBA" id="ARBA00022741"/>
    </source>
</evidence>
<evidence type="ECO:0000256" key="2">
    <source>
        <dbReference type="ARBA" id="ARBA00022723"/>
    </source>
</evidence>
<comment type="caution">
    <text evidence="10">Lacks conserved residue(s) required for the propagation of feature annotation.</text>
</comment>
<comment type="catalytic activity">
    <reaction evidence="9 10">
        <text>XTP + H2O = XDP + phosphate + H(+)</text>
        <dbReference type="Rhea" id="RHEA:28406"/>
        <dbReference type="ChEBI" id="CHEBI:15377"/>
        <dbReference type="ChEBI" id="CHEBI:15378"/>
        <dbReference type="ChEBI" id="CHEBI:43474"/>
        <dbReference type="ChEBI" id="CHEBI:59884"/>
        <dbReference type="ChEBI" id="CHEBI:61314"/>
        <dbReference type="EC" id="3.6.1.73"/>
    </reaction>
</comment>
<keyword evidence="2 10" id="KW-0479">Metal-binding</keyword>
<organism evidence="12 13">
    <name type="scientific">Thermoproteus uzoniensis (strain 768-20)</name>
    <dbReference type="NCBI Taxonomy" id="999630"/>
    <lineage>
        <taxon>Archaea</taxon>
        <taxon>Thermoproteota</taxon>
        <taxon>Thermoprotei</taxon>
        <taxon>Thermoproteales</taxon>
        <taxon>Thermoproteaceae</taxon>
        <taxon>Thermoproteus</taxon>
    </lineage>
</organism>
<dbReference type="Pfam" id="PF01931">
    <property type="entry name" value="NTPase_I-T"/>
    <property type="match status" value="1"/>
</dbReference>
<comment type="catalytic activity">
    <reaction evidence="8 10">
        <text>ITP + H2O = IDP + phosphate + H(+)</text>
        <dbReference type="Rhea" id="RHEA:28330"/>
        <dbReference type="ChEBI" id="CHEBI:15377"/>
        <dbReference type="ChEBI" id="CHEBI:15378"/>
        <dbReference type="ChEBI" id="CHEBI:43474"/>
        <dbReference type="ChEBI" id="CHEBI:58280"/>
        <dbReference type="ChEBI" id="CHEBI:61402"/>
        <dbReference type="EC" id="3.6.1.73"/>
    </reaction>
</comment>
<evidence type="ECO:0000256" key="4">
    <source>
        <dbReference type="ARBA" id="ARBA00022801"/>
    </source>
</evidence>
<comment type="cofactor">
    <cofactor evidence="1">
        <name>Mn(2+)</name>
        <dbReference type="ChEBI" id="CHEBI:29035"/>
    </cofactor>
</comment>
<dbReference type="eggNOG" id="arCOG01221">
    <property type="taxonomic scope" value="Archaea"/>
</dbReference>
<keyword evidence="6 10" id="KW-0546">Nucleotide metabolism</keyword>
<dbReference type="Proteomes" id="UP000008138">
    <property type="component" value="Chromosome"/>
</dbReference>
<evidence type="ECO:0000259" key="11">
    <source>
        <dbReference type="Pfam" id="PF01931"/>
    </source>
</evidence>
<keyword evidence="5 10" id="KW-0460">Magnesium</keyword>
<gene>
    <name evidence="12" type="ordered locus">TUZN_2223</name>
</gene>
<evidence type="ECO:0000256" key="9">
    <source>
        <dbReference type="ARBA" id="ARBA00048781"/>
    </source>
</evidence>
<protein>
    <recommendedName>
        <fullName evidence="10">Probable inosine/xanthosine triphosphatase</fullName>
        <shortName evidence="10">ITPase/XTPase</shortName>
        <ecNumber evidence="10">3.6.1.73</ecNumber>
    </recommendedName>
    <alternativeName>
        <fullName evidence="10">Non-canonical purine NTP phosphatase</fullName>
    </alternativeName>
    <alternativeName>
        <fullName evidence="10">Non-standard purine NTP phosphatase</fullName>
    </alternativeName>
    <alternativeName>
        <fullName evidence="10">Nucleoside-triphosphate phosphatase</fullName>
        <shortName evidence="10">NTPase</shortName>
    </alternativeName>
</protein>
<dbReference type="Gene3D" id="3.90.950.10">
    <property type="match status" value="1"/>
</dbReference>
<dbReference type="InterPro" id="IPR029001">
    <property type="entry name" value="ITPase-like_fam"/>
</dbReference>
<comment type="similarity">
    <text evidence="10">Belongs to the YjjX NTPase family.</text>
</comment>
<dbReference type="InterPro" id="IPR002786">
    <property type="entry name" value="Non_canon_purine_NTPase"/>
</dbReference>
<evidence type="ECO:0000256" key="7">
    <source>
        <dbReference type="ARBA" id="ARBA00023211"/>
    </source>
</evidence>
<keyword evidence="3 10" id="KW-0547">Nucleotide-binding</keyword>
<evidence type="ECO:0000313" key="13">
    <source>
        <dbReference type="Proteomes" id="UP000008138"/>
    </source>
</evidence>
<comment type="function">
    <text evidence="10">Phosphatase that hydrolyzes non-canonical purine nucleotides such as XTP and ITP to their respective diphosphate derivatives. Probably excludes non-canonical purines from DNA/RNA precursor pool, thus preventing their incorporation into DNA/RNA and avoiding chromosomal lesions.</text>
</comment>
<dbReference type="InterPro" id="IPR026533">
    <property type="entry name" value="NTPase/PRRC1"/>
</dbReference>
<evidence type="ECO:0000313" key="12">
    <source>
        <dbReference type="EMBL" id="AEA13678.1"/>
    </source>
</evidence>
<dbReference type="InterPro" id="IPR050299">
    <property type="entry name" value="YjjX_NTPase"/>
</dbReference>
<dbReference type="GO" id="GO:0009117">
    <property type="term" value="P:nucleotide metabolic process"/>
    <property type="evidence" value="ECO:0007669"/>
    <property type="project" value="UniProtKB-KW"/>
</dbReference>
<evidence type="ECO:0000256" key="5">
    <source>
        <dbReference type="ARBA" id="ARBA00022842"/>
    </source>
</evidence>
<dbReference type="EC" id="3.6.1.73" evidence="10"/>
<dbReference type="HOGENOM" id="CLU_087417_0_1_2"/>
<proteinExistence type="inferred from homology"/>
<comment type="cofactor">
    <cofactor evidence="10">
        <name>Mg(2+)</name>
        <dbReference type="ChEBI" id="CHEBI:18420"/>
    </cofactor>
    <cofactor evidence="10">
        <name>Mn(2+)</name>
        <dbReference type="ChEBI" id="CHEBI:29035"/>
    </cofactor>
    <text evidence="10">Binds 1 divalent metal cation per subunit; can use either Mg(2+) or Mn(2+).</text>
</comment>
<evidence type="ECO:0000256" key="6">
    <source>
        <dbReference type="ARBA" id="ARBA00023080"/>
    </source>
</evidence>
<reference key="2">
    <citation type="submission" date="2011-03" db="EMBL/GenBank/DDBJ databases">
        <title>Complete genome sequence of the thermoacidophilic crenarchaeon Thermoproteus uzoniensis 768-20.</title>
        <authorList>
            <person name="Mardanov A.V."/>
            <person name="Gumerov V.M."/>
            <person name="Beletsky A.V."/>
            <person name="Prokofeva M.I."/>
            <person name="Bonch-Osmolovskaya E.A."/>
            <person name="Ravin N.V."/>
            <person name="Skryabin K.G."/>
        </authorList>
    </citation>
    <scope>NUCLEOTIDE SEQUENCE</scope>
    <source>
        <strain>768-20</strain>
    </source>
</reference>
<dbReference type="HAMAP" id="MF_00648">
    <property type="entry name" value="Non_canon_purine_NTPase_YjjX"/>
    <property type="match status" value="1"/>
</dbReference>
<feature type="domain" description="Non-canonical purine NTP phosphatase/PRRC1" evidence="11">
    <location>
        <begin position="71"/>
        <end position="232"/>
    </location>
</feature>
<evidence type="ECO:0000256" key="10">
    <source>
        <dbReference type="HAMAP-Rule" id="MF_00648"/>
    </source>
</evidence>
<dbReference type="SUPFAM" id="SSF52972">
    <property type="entry name" value="ITPase-like"/>
    <property type="match status" value="1"/>
</dbReference>
<dbReference type="NCBIfam" id="TIGR00258">
    <property type="entry name" value="inosine/xanthosine triphosphatase"/>
    <property type="match status" value="1"/>
</dbReference>
<comment type="subunit">
    <text evidence="10">Homodimer.</text>
</comment>
<dbReference type="PANTHER" id="PTHR34699">
    <property type="match status" value="1"/>
</dbReference>
<dbReference type="GO" id="GO:0006772">
    <property type="term" value="P:thiamine metabolic process"/>
    <property type="evidence" value="ECO:0007669"/>
    <property type="project" value="TreeGrafter"/>
</dbReference>
<keyword evidence="13" id="KW-1185">Reference proteome</keyword>
<keyword evidence="4 10" id="KW-0378">Hydrolase</keyword>
<evidence type="ECO:0000256" key="8">
    <source>
        <dbReference type="ARBA" id="ARBA00048174"/>
    </source>
</evidence>